<dbReference type="EMBL" id="LLXI01000735">
    <property type="protein sequence ID" value="PKY49399.1"/>
    <property type="molecule type" value="Genomic_DNA"/>
</dbReference>
<name>A0A2I1GS11_9GLOM</name>
<evidence type="ECO:0000313" key="2">
    <source>
        <dbReference type="Proteomes" id="UP000234323"/>
    </source>
</evidence>
<gene>
    <name evidence="1" type="ORF">RhiirA4_465370</name>
</gene>
<sequence length="54" mass="6347">MKHTMKKGDIEVNDNIGGRKCGICHKMGYYAPKCDVLIMFKYKNSIIKYYRKIT</sequence>
<comment type="caution">
    <text evidence="1">The sequence shown here is derived from an EMBL/GenBank/DDBJ whole genome shotgun (WGS) entry which is preliminary data.</text>
</comment>
<dbReference type="Proteomes" id="UP000234323">
    <property type="component" value="Unassembled WGS sequence"/>
</dbReference>
<keyword evidence="2" id="KW-1185">Reference proteome</keyword>
<dbReference type="AlphaFoldDB" id="A0A2I1GS11"/>
<accession>A0A2I1GS11</accession>
<protein>
    <submittedName>
        <fullName evidence="1">Uncharacterized protein</fullName>
    </submittedName>
</protein>
<organism evidence="1 2">
    <name type="scientific">Rhizophagus irregularis</name>
    <dbReference type="NCBI Taxonomy" id="588596"/>
    <lineage>
        <taxon>Eukaryota</taxon>
        <taxon>Fungi</taxon>
        <taxon>Fungi incertae sedis</taxon>
        <taxon>Mucoromycota</taxon>
        <taxon>Glomeromycotina</taxon>
        <taxon>Glomeromycetes</taxon>
        <taxon>Glomerales</taxon>
        <taxon>Glomeraceae</taxon>
        <taxon>Rhizophagus</taxon>
    </lineage>
</organism>
<evidence type="ECO:0000313" key="1">
    <source>
        <dbReference type="EMBL" id="PKY49399.1"/>
    </source>
</evidence>
<proteinExistence type="predicted"/>
<reference evidence="1 2" key="1">
    <citation type="submission" date="2015-10" db="EMBL/GenBank/DDBJ databases">
        <title>Genome analyses suggest a sexual origin of heterokaryosis in a supposedly ancient asexual fungus.</title>
        <authorList>
            <person name="Ropars J."/>
            <person name="Sedzielewska K."/>
            <person name="Noel J."/>
            <person name="Charron P."/>
            <person name="Farinelli L."/>
            <person name="Marton T."/>
            <person name="Kruger M."/>
            <person name="Pelin A."/>
            <person name="Brachmann A."/>
            <person name="Corradi N."/>
        </authorList>
    </citation>
    <scope>NUCLEOTIDE SEQUENCE [LARGE SCALE GENOMIC DNA]</scope>
    <source>
        <strain evidence="1 2">A4</strain>
    </source>
</reference>